<reference evidence="4" key="1">
    <citation type="submission" date="2016-10" db="EMBL/GenBank/DDBJ databases">
        <authorList>
            <person name="Varghese N."/>
            <person name="Submissions S."/>
        </authorList>
    </citation>
    <scope>NUCLEOTIDE SEQUENCE [LARGE SCALE GENOMIC DNA]</scope>
    <source>
        <strain evidence="4">DSM 19891</strain>
    </source>
</reference>
<dbReference type="RefSeq" id="WP_091904526.1">
    <property type="nucleotide sequence ID" value="NZ_FOYX01000003.1"/>
</dbReference>
<accession>A0A1I6JZQ4</accession>
<keyword evidence="1" id="KW-1133">Transmembrane helix</keyword>
<feature type="transmembrane region" description="Helical" evidence="1">
    <location>
        <begin position="70"/>
        <end position="91"/>
    </location>
</feature>
<name>A0A1I6JZQ4_9FLAO</name>
<evidence type="ECO:0000313" key="3">
    <source>
        <dbReference type="EMBL" id="SFR84472.1"/>
    </source>
</evidence>
<keyword evidence="1" id="KW-0812">Transmembrane</keyword>
<dbReference type="AlphaFoldDB" id="A0A1I6JZQ4"/>
<evidence type="ECO:0000256" key="1">
    <source>
        <dbReference type="SAM" id="Phobius"/>
    </source>
</evidence>
<dbReference type="InterPro" id="IPR003675">
    <property type="entry name" value="Rce1/LyrA-like_dom"/>
</dbReference>
<keyword evidence="4" id="KW-1185">Reference proteome</keyword>
<feature type="domain" description="CAAX prenyl protease 2/Lysostaphin resistance protein A-like" evidence="2">
    <location>
        <begin position="72"/>
        <end position="169"/>
    </location>
</feature>
<evidence type="ECO:0000259" key="2">
    <source>
        <dbReference type="Pfam" id="PF02517"/>
    </source>
</evidence>
<dbReference type="STRING" id="440514.SAMN04488010_3297"/>
<dbReference type="Proteomes" id="UP000199462">
    <property type="component" value="Unassembled WGS sequence"/>
</dbReference>
<feature type="transmembrane region" description="Helical" evidence="1">
    <location>
        <begin position="103"/>
        <end position="123"/>
    </location>
</feature>
<sequence>MLNELLLFAKQPVYMRDANTSITHKLRTFVKLLVLALCTSIILLIIASVVENILHLNLGKHAIDDLFENYTVMMIFFLAVIIAPFFEELFFRGPLVFFKNSKFFKIAFYLFTVLFGFMHISNFEMTKQVLLFSPLLVAPQISIGFLLGYIRVRFGLIWSMALHACYNMVLIVPVLIMQLLDIPIE</sequence>
<keyword evidence="1" id="KW-0472">Membrane</keyword>
<dbReference type="GO" id="GO:0004175">
    <property type="term" value="F:endopeptidase activity"/>
    <property type="evidence" value="ECO:0007669"/>
    <property type="project" value="UniProtKB-ARBA"/>
</dbReference>
<feature type="transmembrane region" description="Helical" evidence="1">
    <location>
        <begin position="157"/>
        <end position="180"/>
    </location>
</feature>
<feature type="transmembrane region" description="Helical" evidence="1">
    <location>
        <begin position="29"/>
        <end position="50"/>
    </location>
</feature>
<proteinExistence type="predicted"/>
<gene>
    <name evidence="3" type="ORF">SAMN04488010_3297</name>
</gene>
<dbReference type="GO" id="GO:0080120">
    <property type="term" value="P:CAAX-box protein maturation"/>
    <property type="evidence" value="ECO:0007669"/>
    <property type="project" value="UniProtKB-ARBA"/>
</dbReference>
<protein>
    <recommendedName>
        <fullName evidence="2">CAAX prenyl protease 2/Lysostaphin resistance protein A-like domain-containing protein</fullName>
    </recommendedName>
</protein>
<dbReference type="EMBL" id="FOYX01000003">
    <property type="protein sequence ID" value="SFR84472.1"/>
    <property type="molecule type" value="Genomic_DNA"/>
</dbReference>
<organism evidence="3 4">
    <name type="scientific">Maribacter stanieri</name>
    <dbReference type="NCBI Taxonomy" id="440514"/>
    <lineage>
        <taxon>Bacteria</taxon>
        <taxon>Pseudomonadati</taxon>
        <taxon>Bacteroidota</taxon>
        <taxon>Flavobacteriia</taxon>
        <taxon>Flavobacteriales</taxon>
        <taxon>Flavobacteriaceae</taxon>
        <taxon>Maribacter</taxon>
    </lineage>
</organism>
<feature type="transmembrane region" description="Helical" evidence="1">
    <location>
        <begin position="129"/>
        <end position="150"/>
    </location>
</feature>
<dbReference type="Pfam" id="PF02517">
    <property type="entry name" value="Rce1-like"/>
    <property type="match status" value="1"/>
</dbReference>
<evidence type="ECO:0000313" key="4">
    <source>
        <dbReference type="Proteomes" id="UP000199462"/>
    </source>
</evidence>